<dbReference type="SUPFAM" id="SSF58104">
    <property type="entry name" value="Methyl-accepting chemotaxis protein (MCP) signaling domain"/>
    <property type="match status" value="1"/>
</dbReference>
<gene>
    <name evidence="6" type="ORF">QWI16_11380</name>
</gene>
<keyword evidence="7" id="KW-1185">Reference proteome</keyword>
<comment type="caution">
    <text evidence="6">The sequence shown here is derived from an EMBL/GenBank/DDBJ whole genome shotgun (WGS) entry which is preliminary data.</text>
</comment>
<evidence type="ECO:0000256" key="2">
    <source>
        <dbReference type="ARBA" id="ARBA00023224"/>
    </source>
</evidence>
<dbReference type="RefSeq" id="WP_302713642.1">
    <property type="nucleotide sequence ID" value="NZ_JAULRT010000059.1"/>
</dbReference>
<dbReference type="PANTHER" id="PTHR32089">
    <property type="entry name" value="METHYL-ACCEPTING CHEMOTAXIS PROTEIN MCPB"/>
    <property type="match status" value="1"/>
</dbReference>
<keyword evidence="2 4" id="KW-0807">Transducer</keyword>
<organism evidence="6 7">
    <name type="scientific">Gilvimarinus algae</name>
    <dbReference type="NCBI Taxonomy" id="3058037"/>
    <lineage>
        <taxon>Bacteria</taxon>
        <taxon>Pseudomonadati</taxon>
        <taxon>Pseudomonadota</taxon>
        <taxon>Gammaproteobacteria</taxon>
        <taxon>Cellvibrionales</taxon>
        <taxon>Cellvibrionaceae</taxon>
        <taxon>Gilvimarinus</taxon>
    </lineage>
</organism>
<dbReference type="InterPro" id="IPR004090">
    <property type="entry name" value="Chemotax_Me-accpt_rcpt"/>
</dbReference>
<feature type="domain" description="Methyl-accepting transducer" evidence="5">
    <location>
        <begin position="1"/>
        <end position="80"/>
    </location>
</feature>
<evidence type="ECO:0000313" key="7">
    <source>
        <dbReference type="Proteomes" id="UP001168380"/>
    </source>
</evidence>
<dbReference type="PROSITE" id="PS50111">
    <property type="entry name" value="CHEMOTAXIS_TRANSDUC_2"/>
    <property type="match status" value="1"/>
</dbReference>
<evidence type="ECO:0000256" key="3">
    <source>
        <dbReference type="ARBA" id="ARBA00029447"/>
    </source>
</evidence>
<dbReference type="SMART" id="SM00283">
    <property type="entry name" value="MA"/>
    <property type="match status" value="1"/>
</dbReference>
<protein>
    <submittedName>
        <fullName evidence="6">Methyl-accepting chemotaxis protein</fullName>
    </submittedName>
</protein>
<comment type="subcellular location">
    <subcellularLocation>
        <location evidence="1">Membrane</location>
    </subcellularLocation>
</comment>
<evidence type="ECO:0000256" key="1">
    <source>
        <dbReference type="ARBA" id="ARBA00004370"/>
    </source>
</evidence>
<evidence type="ECO:0000259" key="5">
    <source>
        <dbReference type="PROSITE" id="PS50111"/>
    </source>
</evidence>
<evidence type="ECO:0000256" key="4">
    <source>
        <dbReference type="PROSITE-ProRule" id="PRU00284"/>
    </source>
</evidence>
<reference evidence="6" key="1">
    <citation type="submission" date="2023-07" db="EMBL/GenBank/DDBJ databases">
        <title>Gilvimarinus algae sp. nov., isolated from the surface of Kelp.</title>
        <authorList>
            <person name="Sun Y.Y."/>
            <person name="Gong Y."/>
            <person name="Du Z.J."/>
        </authorList>
    </citation>
    <scope>NUCLEOTIDE SEQUENCE</scope>
    <source>
        <strain evidence="6">SDUM040014</strain>
    </source>
</reference>
<evidence type="ECO:0000313" key="6">
    <source>
        <dbReference type="EMBL" id="MDO3382769.1"/>
    </source>
</evidence>
<name>A0ABT8TFB3_9GAMM</name>
<dbReference type="Proteomes" id="UP001168380">
    <property type="component" value="Unassembled WGS sequence"/>
</dbReference>
<comment type="similarity">
    <text evidence="3">Belongs to the methyl-accepting chemotaxis (MCP) protein family.</text>
</comment>
<dbReference type="Pfam" id="PF00015">
    <property type="entry name" value="MCPsignal"/>
    <property type="match status" value="1"/>
</dbReference>
<dbReference type="InterPro" id="IPR004089">
    <property type="entry name" value="MCPsignal_dom"/>
</dbReference>
<proteinExistence type="inferred from homology"/>
<dbReference type="Gene3D" id="1.10.287.950">
    <property type="entry name" value="Methyl-accepting chemotaxis protein"/>
    <property type="match status" value="1"/>
</dbReference>
<dbReference type="PRINTS" id="PR00260">
    <property type="entry name" value="CHEMTRNSDUCR"/>
</dbReference>
<accession>A0ABT8TFB3</accession>
<dbReference type="EMBL" id="JAULRT010000059">
    <property type="protein sequence ID" value="MDO3382769.1"/>
    <property type="molecule type" value="Genomic_DNA"/>
</dbReference>
<dbReference type="PANTHER" id="PTHR32089:SF41">
    <property type="entry name" value="METHYL-ACCEPTING CHEMOTAXIS PROTEIN"/>
    <property type="match status" value="1"/>
</dbReference>
<sequence>MELVDKVSAIDQKMPQVMKALKEIDSIAEQTNLLALNAAIEAARAGEAGRGFAVVADEVRALSNRSTGFSNDIQSQLNQIDAAIKALNKQIGSVAATDMTYILKAKSEVEAAINHLAKKAESDKVTTVQIDEIASSLVDASNTAVRGLQFGDISRQAIEYQQERLRLLEPLVSVLQSLSAERGAIEGSTLELVEKAVVSAENSISQYRHNPVSATSMGRGEVELF</sequence>